<keyword evidence="4" id="KW-0479">Metal-binding</keyword>
<evidence type="ECO:0000256" key="7">
    <source>
        <dbReference type="ARBA" id="ARBA00022840"/>
    </source>
</evidence>
<keyword evidence="7 10" id="KW-0067">ATP-binding</keyword>
<keyword evidence="9" id="KW-0464">Manganese</keyword>
<evidence type="ECO:0000256" key="10">
    <source>
        <dbReference type="PROSITE-ProRule" id="PRU00409"/>
    </source>
</evidence>
<evidence type="ECO:0000256" key="9">
    <source>
        <dbReference type="ARBA" id="ARBA00023211"/>
    </source>
</evidence>
<dbReference type="GO" id="GO:0005524">
    <property type="term" value="F:ATP binding"/>
    <property type="evidence" value="ECO:0007669"/>
    <property type="project" value="UniProtKB-UniRule"/>
</dbReference>
<evidence type="ECO:0000259" key="11">
    <source>
        <dbReference type="PROSITE" id="PS50975"/>
    </source>
</evidence>
<organism evidence="12 13">
    <name type="scientific">Candidatus Roizmanbacteria bacterium CG23_combo_of_CG06-09_8_20_14_all_35_49</name>
    <dbReference type="NCBI Taxonomy" id="1974863"/>
    <lineage>
        <taxon>Bacteria</taxon>
        <taxon>Candidatus Roizmaniibacteriota</taxon>
    </lineage>
</organism>
<dbReference type="InterPro" id="IPR009720">
    <property type="entry name" value="IMP_biosynth_PurP_C"/>
</dbReference>
<evidence type="ECO:0000256" key="5">
    <source>
        <dbReference type="ARBA" id="ARBA00022741"/>
    </source>
</evidence>
<dbReference type="AlphaFoldDB" id="A0A2G9Y863"/>
<keyword evidence="3" id="KW-0436">Ligase</keyword>
<evidence type="ECO:0000256" key="3">
    <source>
        <dbReference type="ARBA" id="ARBA00022598"/>
    </source>
</evidence>
<evidence type="ECO:0000256" key="1">
    <source>
        <dbReference type="ARBA" id="ARBA00001936"/>
    </source>
</evidence>
<dbReference type="Proteomes" id="UP000231025">
    <property type="component" value="Unassembled WGS sequence"/>
</dbReference>
<keyword evidence="6" id="KW-0658">Purine biosynthesis</keyword>
<dbReference type="Pfam" id="PF06973">
    <property type="entry name" value="DUF1297"/>
    <property type="match status" value="1"/>
</dbReference>
<dbReference type="GO" id="GO:0016879">
    <property type="term" value="F:ligase activity, forming carbon-nitrogen bonds"/>
    <property type="evidence" value="ECO:0007669"/>
    <property type="project" value="InterPro"/>
</dbReference>
<comment type="cofactor">
    <cofactor evidence="1">
        <name>Mn(2+)</name>
        <dbReference type="ChEBI" id="CHEBI:29035"/>
    </cofactor>
</comment>
<evidence type="ECO:0000256" key="4">
    <source>
        <dbReference type="ARBA" id="ARBA00022723"/>
    </source>
</evidence>
<dbReference type="PIRSF" id="PIRSF004602">
    <property type="entry name" value="ATPgrasp_PurP"/>
    <property type="match status" value="1"/>
</dbReference>
<dbReference type="PANTHER" id="PTHR38147:SF2">
    <property type="entry name" value="5-FORMAMINOIMIDAZOLE-4-CARBOXAMIDE-1-(BETA)-D-RIBOFURANOSYL 5'-MONOPHOSPHATE SYNTHETASE"/>
    <property type="match status" value="1"/>
</dbReference>
<comment type="caution">
    <text evidence="12">The sequence shown here is derived from an EMBL/GenBank/DDBJ whole genome shotgun (WGS) entry which is preliminary data.</text>
</comment>
<evidence type="ECO:0000313" key="13">
    <source>
        <dbReference type="Proteomes" id="UP000231025"/>
    </source>
</evidence>
<dbReference type="SUPFAM" id="SSF56059">
    <property type="entry name" value="Glutathione synthetase ATP-binding domain-like"/>
    <property type="match status" value="1"/>
</dbReference>
<dbReference type="InterPro" id="IPR011761">
    <property type="entry name" value="ATP-grasp"/>
</dbReference>
<dbReference type="PROSITE" id="PS50975">
    <property type="entry name" value="ATP_GRASP"/>
    <property type="match status" value="1"/>
</dbReference>
<dbReference type="PANTHER" id="PTHR38147">
    <property type="entry name" value="5-FORMAMINOIMIDAZOLE-4-CARBOXAMIDE-1-(BETA)-D-RIBOFURANOSYL 5'-MONOPHOSPHATE SYNTHETASE-RELATED"/>
    <property type="match status" value="1"/>
</dbReference>
<sequence>MQDKYTIATLGSHSALQILKGAKDEGFSTLVICLKGREKPYQVFPVADEIKLINDYQELASLDKILYRDKIILIPHASLIAYLGCEAVERLKLKYFGNKKILIWESDRSKERQWLKKARLRLPLIFNRPEEIDRPVIVKFYGASGGKGYFLANSTEDFRDKIKPHRNKKYVIQEYIVGVPVFAHYFYSNLTGKLELMGFDKRYESNVDSLGRISARDQMVLKSVDPSYVICGNLPLVVRESFLSEYLEMGERIIKASQKIVKGGLFGPFCLESVITPDSKIYVFEISARIVAGTNPYLMGSPYTQLIYDEPMSTGRRIAREIKIALETNQLDKILL</sequence>
<dbReference type="EMBL" id="PCRE01000055">
    <property type="protein sequence ID" value="PIP14671.1"/>
    <property type="molecule type" value="Genomic_DNA"/>
</dbReference>
<keyword evidence="5 10" id="KW-0547">Nucleotide-binding</keyword>
<dbReference type="GO" id="GO:0006188">
    <property type="term" value="P:IMP biosynthetic process"/>
    <property type="evidence" value="ECO:0007669"/>
    <property type="project" value="InterPro"/>
</dbReference>
<reference evidence="12 13" key="1">
    <citation type="submission" date="2017-09" db="EMBL/GenBank/DDBJ databases">
        <title>Depth-based differentiation of microbial function through sediment-hosted aquifers and enrichment of novel symbionts in the deep terrestrial subsurface.</title>
        <authorList>
            <person name="Probst A.J."/>
            <person name="Ladd B."/>
            <person name="Jarett J.K."/>
            <person name="Geller-Mcgrath D.E."/>
            <person name="Sieber C.M."/>
            <person name="Emerson J.B."/>
            <person name="Anantharaman K."/>
            <person name="Thomas B.C."/>
            <person name="Malmstrom R."/>
            <person name="Stieglmeier M."/>
            <person name="Klingl A."/>
            <person name="Woyke T."/>
            <person name="Ryan C.M."/>
            <person name="Banfield J.F."/>
        </authorList>
    </citation>
    <scope>NUCLEOTIDE SEQUENCE [LARGE SCALE GENOMIC DNA]</scope>
    <source>
        <strain evidence="12">CG23_combo_of_CG06-09_8_20_14_all_35_49</strain>
    </source>
</reference>
<dbReference type="HAMAP" id="MF_01163">
    <property type="entry name" value="IMP_biosynth_PurP"/>
    <property type="match status" value="1"/>
</dbReference>
<comment type="cofactor">
    <cofactor evidence="2">
        <name>Mg(2+)</name>
        <dbReference type="ChEBI" id="CHEBI:18420"/>
    </cofactor>
</comment>
<feature type="domain" description="ATP-grasp" evidence="11">
    <location>
        <begin position="99"/>
        <end position="312"/>
    </location>
</feature>
<evidence type="ECO:0000256" key="8">
    <source>
        <dbReference type="ARBA" id="ARBA00022842"/>
    </source>
</evidence>
<evidence type="ECO:0000313" key="12">
    <source>
        <dbReference type="EMBL" id="PIP14671.1"/>
    </source>
</evidence>
<gene>
    <name evidence="12" type="ORF">COX47_03990</name>
</gene>
<protein>
    <submittedName>
        <fullName evidence="12">5-formaminoimidazole-4-carboxamide-1-(Beta)-D-ribofuranosyl 5'-monophosphate synthetase</fullName>
    </submittedName>
</protein>
<dbReference type="InterPro" id="IPR023656">
    <property type="entry name" value="IMP_biosynth_PurP"/>
</dbReference>
<dbReference type="Gene3D" id="3.30.1490.20">
    <property type="entry name" value="ATP-grasp fold, A domain"/>
    <property type="match status" value="1"/>
</dbReference>
<dbReference type="GO" id="GO:0000287">
    <property type="term" value="F:magnesium ion binding"/>
    <property type="evidence" value="ECO:0007669"/>
    <property type="project" value="InterPro"/>
</dbReference>
<name>A0A2G9Y863_9BACT</name>
<dbReference type="InterPro" id="IPR010672">
    <property type="entry name" value="IMP_biosynth_PurP_N"/>
</dbReference>
<dbReference type="Gene3D" id="3.40.50.20">
    <property type="match status" value="1"/>
</dbReference>
<evidence type="ECO:0000256" key="2">
    <source>
        <dbReference type="ARBA" id="ARBA00001946"/>
    </source>
</evidence>
<keyword evidence="8" id="KW-0460">Magnesium</keyword>
<dbReference type="InterPro" id="IPR013815">
    <property type="entry name" value="ATP_grasp_subdomain_1"/>
</dbReference>
<dbReference type="Gene3D" id="3.30.470.20">
    <property type="entry name" value="ATP-grasp fold, B domain"/>
    <property type="match status" value="1"/>
</dbReference>
<proteinExistence type="inferred from homology"/>
<dbReference type="InterPro" id="IPR016185">
    <property type="entry name" value="PreATP-grasp_dom_sf"/>
</dbReference>
<dbReference type="SUPFAM" id="SSF52440">
    <property type="entry name" value="PreATP-grasp domain"/>
    <property type="match status" value="1"/>
</dbReference>
<evidence type="ECO:0000256" key="6">
    <source>
        <dbReference type="ARBA" id="ARBA00022755"/>
    </source>
</evidence>
<accession>A0A2G9Y863</accession>
<dbReference type="Pfam" id="PF06849">
    <property type="entry name" value="DUF1246"/>
    <property type="match status" value="1"/>
</dbReference>